<comment type="caution">
    <text evidence="1">The sequence shown here is derived from an EMBL/GenBank/DDBJ whole genome shotgun (WGS) entry which is preliminary data.</text>
</comment>
<protein>
    <submittedName>
        <fullName evidence="1">Uncharacterized protein</fullName>
    </submittedName>
</protein>
<dbReference type="InterPro" id="IPR053773">
    <property type="entry name" value="Vpar_1526-like"/>
</dbReference>
<dbReference type="NCBIfam" id="NF045477">
    <property type="entry name" value="LPO_1073_dom"/>
    <property type="match status" value="1"/>
</dbReference>
<evidence type="ECO:0000313" key="1">
    <source>
        <dbReference type="EMBL" id="PHQ02187.1"/>
    </source>
</evidence>
<dbReference type="AlphaFoldDB" id="A0AAX0TJY8"/>
<dbReference type="RefSeq" id="WP_099349748.1">
    <property type="nucleotide sequence ID" value="NZ_JARVZG010000004.1"/>
</dbReference>
<dbReference type="Proteomes" id="UP000223291">
    <property type="component" value="Unassembled WGS sequence"/>
</dbReference>
<name>A0AAX0TJY8_ACIBA</name>
<evidence type="ECO:0000313" key="2">
    <source>
        <dbReference type="Proteomes" id="UP000223291"/>
    </source>
</evidence>
<organism evidence="1 2">
    <name type="scientific">Acinetobacter baumannii</name>
    <dbReference type="NCBI Taxonomy" id="470"/>
    <lineage>
        <taxon>Bacteria</taxon>
        <taxon>Pseudomonadati</taxon>
        <taxon>Pseudomonadota</taxon>
        <taxon>Gammaproteobacteria</taxon>
        <taxon>Moraxellales</taxon>
        <taxon>Moraxellaceae</taxon>
        <taxon>Acinetobacter</taxon>
        <taxon>Acinetobacter calcoaceticus/baumannii complex</taxon>
    </lineage>
</organism>
<accession>A0AAX0TJY8</accession>
<sequence>MSKLLGDTQSQEVSENSIAIQAGRDLNIGLSYRDVKEICVDLIEANFPILREEARQISMQYVEEFGRKFFERLQSEDSEITQEKLKDPDVQAAITTSVIHVARMTEKSYQEILCELLAEKIKNNEDEKNLLLNDAIEVMTKITKNQLLFIVFMHCLRNVWSVRTENGIKTLHPDPSVHFNYYENKIYEIIGDDIYKIDEFQLGYKGLAITNGLKSYTKPLNILLSERTGKPISDYSNDTIMQENDVFCSTFPKLSLMIRKFGFDKIIDLDSIPITSLSEIIANAYLKQINVIK</sequence>
<dbReference type="EMBL" id="NXDV01000010">
    <property type="protein sequence ID" value="PHQ02187.1"/>
    <property type="molecule type" value="Genomic_DNA"/>
</dbReference>
<gene>
    <name evidence="1" type="ORF">CPI82_13720</name>
</gene>
<reference evidence="1 2" key="1">
    <citation type="submission" date="2017-09" db="EMBL/GenBank/DDBJ databases">
        <title>Draft genome of Acinetobacter baumannii strain I43, a mercury resistant bacteria.</title>
        <authorList>
            <person name="Siqueira K.A."/>
            <person name="Mello I.S."/>
            <person name="Mendes T.A."/>
            <person name="Soares M.A."/>
        </authorList>
    </citation>
    <scope>NUCLEOTIDE SEQUENCE [LARGE SCALE GENOMIC DNA]</scope>
    <source>
        <strain evidence="1 2">I43</strain>
    </source>
</reference>
<proteinExistence type="predicted"/>